<comment type="caution">
    <text evidence="1">The sequence shown here is derived from an EMBL/GenBank/DDBJ whole genome shotgun (WGS) entry which is preliminary data.</text>
</comment>
<reference evidence="1 2" key="1">
    <citation type="submission" date="2019-11" db="EMBL/GenBank/DDBJ databases">
        <title>Whole genome sequence of Oryza granulata.</title>
        <authorList>
            <person name="Li W."/>
        </authorList>
    </citation>
    <scope>NUCLEOTIDE SEQUENCE [LARGE SCALE GENOMIC DNA]</scope>
    <source>
        <strain evidence="2">cv. Menghai</strain>
        <tissue evidence="1">Leaf</tissue>
    </source>
</reference>
<protein>
    <submittedName>
        <fullName evidence="1">Uncharacterized protein</fullName>
    </submittedName>
</protein>
<keyword evidence="2" id="KW-1185">Reference proteome</keyword>
<proteinExistence type="predicted"/>
<dbReference type="EMBL" id="SPHZ02000008">
    <property type="protein sequence ID" value="KAF0901800.1"/>
    <property type="molecule type" value="Genomic_DNA"/>
</dbReference>
<evidence type="ECO:0000313" key="1">
    <source>
        <dbReference type="EMBL" id="KAF0901800.1"/>
    </source>
</evidence>
<name>A0A6G1CNV1_9ORYZ</name>
<dbReference type="Proteomes" id="UP000479710">
    <property type="component" value="Unassembled WGS sequence"/>
</dbReference>
<evidence type="ECO:0000313" key="2">
    <source>
        <dbReference type="Proteomes" id="UP000479710"/>
    </source>
</evidence>
<dbReference type="AlphaFoldDB" id="A0A6G1CNV1"/>
<gene>
    <name evidence="1" type="ORF">E2562_006434</name>
</gene>
<accession>A0A6G1CNV1</accession>
<organism evidence="1 2">
    <name type="scientific">Oryza meyeriana var. granulata</name>
    <dbReference type="NCBI Taxonomy" id="110450"/>
    <lineage>
        <taxon>Eukaryota</taxon>
        <taxon>Viridiplantae</taxon>
        <taxon>Streptophyta</taxon>
        <taxon>Embryophyta</taxon>
        <taxon>Tracheophyta</taxon>
        <taxon>Spermatophyta</taxon>
        <taxon>Magnoliopsida</taxon>
        <taxon>Liliopsida</taxon>
        <taxon>Poales</taxon>
        <taxon>Poaceae</taxon>
        <taxon>BOP clade</taxon>
        <taxon>Oryzoideae</taxon>
        <taxon>Oryzeae</taxon>
        <taxon>Oryzinae</taxon>
        <taxon>Oryza</taxon>
        <taxon>Oryza meyeriana</taxon>
    </lineage>
</organism>
<sequence>MATIFCSCYYNHAARAPLLRTSSSSLGFATSQLAGLSLGLSAVTATLVLSPKLHPIVEA</sequence>